<gene>
    <name evidence="2" type="ORF">MNB_SUP05-4-413</name>
</gene>
<feature type="transmembrane region" description="Helical" evidence="1">
    <location>
        <begin position="191"/>
        <end position="217"/>
    </location>
</feature>
<organism evidence="2">
    <name type="scientific">hydrothermal vent metagenome</name>
    <dbReference type="NCBI Taxonomy" id="652676"/>
    <lineage>
        <taxon>unclassified sequences</taxon>
        <taxon>metagenomes</taxon>
        <taxon>ecological metagenomes</taxon>
    </lineage>
</organism>
<dbReference type="AlphaFoldDB" id="A0A1W1D836"/>
<feature type="transmembrane region" description="Helical" evidence="1">
    <location>
        <begin position="12"/>
        <end position="34"/>
    </location>
</feature>
<dbReference type="EMBL" id="FPHR01000006">
    <property type="protein sequence ID" value="SFV76754.1"/>
    <property type="molecule type" value="Genomic_DNA"/>
</dbReference>
<evidence type="ECO:0000313" key="2">
    <source>
        <dbReference type="EMBL" id="SFV76754.1"/>
    </source>
</evidence>
<evidence type="ECO:0000256" key="1">
    <source>
        <dbReference type="SAM" id="Phobius"/>
    </source>
</evidence>
<keyword evidence="1" id="KW-1133">Transmembrane helix</keyword>
<sequence length="225" mass="25873">MLRFIENNFFLIVQRIGFLFALMSLVLIVFLGMFSYEKISSRATDVISAPIIKLADYQNPISLQNNVELPNAEFDNVQFETQLAFSKEFDEQVDLIISIFQKLPEGVVSQNDLQFKIKVMIKIKTDVYSPELKLYYAQSLAKLAQQLVNVGGDQINIDEFLQWHDQQFAYQVNLQTQQNLMKIGSARADQLTGFISLGMAMAALGFFIMFVMMLAMLRIERNTRR</sequence>
<accession>A0A1W1D836</accession>
<proteinExistence type="predicted"/>
<keyword evidence="1" id="KW-0812">Transmembrane</keyword>
<reference evidence="2" key="1">
    <citation type="submission" date="2016-10" db="EMBL/GenBank/DDBJ databases">
        <authorList>
            <person name="de Groot N.N."/>
        </authorList>
    </citation>
    <scope>NUCLEOTIDE SEQUENCE</scope>
</reference>
<name>A0A1W1D836_9ZZZZ</name>
<keyword evidence="1" id="KW-0472">Membrane</keyword>
<protein>
    <submittedName>
        <fullName evidence="2">Uncharacterized protein</fullName>
    </submittedName>
</protein>